<dbReference type="STRING" id="27835.A0A158R1I0"/>
<proteinExistence type="predicted"/>
<feature type="compositionally biased region" description="Acidic residues" evidence="1">
    <location>
        <begin position="271"/>
        <end position="280"/>
    </location>
</feature>
<name>A0A158R1I0_NIPBR</name>
<dbReference type="AlphaFoldDB" id="A0A158R1I0"/>
<gene>
    <name evidence="2" type="ORF">NBR_LOCUS13829</name>
</gene>
<reference evidence="2 3" key="2">
    <citation type="submission" date="2018-11" db="EMBL/GenBank/DDBJ databases">
        <authorList>
            <consortium name="Pathogen Informatics"/>
        </authorList>
    </citation>
    <scope>NUCLEOTIDE SEQUENCE [LARGE SCALE GENOMIC DNA]</scope>
</reference>
<dbReference type="OMA" id="HSQSCDI"/>
<feature type="compositionally biased region" description="Basic and acidic residues" evidence="1">
    <location>
        <begin position="117"/>
        <end position="130"/>
    </location>
</feature>
<dbReference type="WBParaSite" id="NBR_0001382801-mRNA-1">
    <property type="protein sequence ID" value="NBR_0001382801-mRNA-1"/>
    <property type="gene ID" value="NBR_0001382801"/>
</dbReference>
<organism evidence="4">
    <name type="scientific">Nippostrongylus brasiliensis</name>
    <name type="common">Rat hookworm</name>
    <dbReference type="NCBI Taxonomy" id="27835"/>
    <lineage>
        <taxon>Eukaryota</taxon>
        <taxon>Metazoa</taxon>
        <taxon>Ecdysozoa</taxon>
        <taxon>Nematoda</taxon>
        <taxon>Chromadorea</taxon>
        <taxon>Rhabditida</taxon>
        <taxon>Rhabditina</taxon>
        <taxon>Rhabditomorpha</taxon>
        <taxon>Strongyloidea</taxon>
        <taxon>Heligmosomidae</taxon>
        <taxon>Nippostrongylus</taxon>
    </lineage>
</organism>
<evidence type="ECO:0000313" key="4">
    <source>
        <dbReference type="WBParaSite" id="NBR_0001382801-mRNA-1"/>
    </source>
</evidence>
<dbReference type="EMBL" id="UYSL01021155">
    <property type="protein sequence ID" value="VDL77418.1"/>
    <property type="molecule type" value="Genomic_DNA"/>
</dbReference>
<feature type="compositionally biased region" description="Pro residues" evidence="1">
    <location>
        <begin position="138"/>
        <end position="147"/>
    </location>
</feature>
<feature type="region of interest" description="Disordered" evidence="1">
    <location>
        <begin position="109"/>
        <end position="236"/>
    </location>
</feature>
<feature type="region of interest" description="Disordered" evidence="1">
    <location>
        <begin position="74"/>
        <end position="95"/>
    </location>
</feature>
<evidence type="ECO:0000313" key="3">
    <source>
        <dbReference type="Proteomes" id="UP000271162"/>
    </source>
</evidence>
<evidence type="ECO:0000313" key="2">
    <source>
        <dbReference type="EMBL" id="VDL77418.1"/>
    </source>
</evidence>
<protein>
    <submittedName>
        <fullName evidence="4">Protein FAM13A</fullName>
    </submittedName>
</protein>
<evidence type="ECO:0000256" key="1">
    <source>
        <dbReference type="SAM" id="MobiDB-lite"/>
    </source>
</evidence>
<feature type="region of interest" description="Disordered" evidence="1">
    <location>
        <begin position="253"/>
        <end position="280"/>
    </location>
</feature>
<sequence>MSMVNDYLMFRLLMEQNEKKGQRRQSMQYNMQQPRGSIFMPRASLTIADEPFCSPVVPHVPIRQRLATRRCTSVDVGDEQPMPIPYSTSMYGGQRRRRMSLLQTLRQQNRQLNDSGLEIHRQRTDSESTNRDTSSPPNKSPPPPPSPTKKTFASLKTKLFGKREKRTTQSSSGHPTDGGGSSSFNHSEEHSQSCDIIGSCPDLSSLRISPSSRAPIVDSESDEDGHERNSSPIGAADCLVERRLLRRAMEAASVGGARAHHQRSQRAQLAMDDEAVDEEDEEVHELRELFKRDDDVISRLSAVSRR</sequence>
<keyword evidence="3" id="KW-1185">Reference proteome</keyword>
<accession>A0A158R1I0</accession>
<dbReference type="Proteomes" id="UP000271162">
    <property type="component" value="Unassembled WGS sequence"/>
</dbReference>
<reference evidence="4" key="1">
    <citation type="submission" date="2016-04" db="UniProtKB">
        <authorList>
            <consortium name="WormBaseParasite"/>
        </authorList>
    </citation>
    <scope>IDENTIFICATION</scope>
</reference>